<proteinExistence type="predicted"/>
<keyword evidence="3" id="KW-1185">Reference proteome</keyword>
<evidence type="ECO:0000256" key="1">
    <source>
        <dbReference type="SAM" id="Phobius"/>
    </source>
</evidence>
<evidence type="ECO:0000313" key="3">
    <source>
        <dbReference type="Proteomes" id="UP000500767"/>
    </source>
</evidence>
<gene>
    <name evidence="2" type="ORF">HN018_18035</name>
</gene>
<reference evidence="2 3" key="1">
    <citation type="journal article" date="2014" name="World J. Microbiol. Biotechnol.">
        <title>Biodiversity and physiological characteristics of Antarctic and Arctic lichens-associated bacteria.</title>
        <authorList>
            <person name="Lee Y.M."/>
            <person name="Kim E.H."/>
            <person name="Lee H.K."/>
            <person name="Hong S.G."/>
        </authorList>
    </citation>
    <scope>NUCLEOTIDE SEQUENCE [LARGE SCALE GENOMIC DNA]</scope>
    <source>
        <strain evidence="2 3">PAMC 26569</strain>
    </source>
</reference>
<dbReference type="Proteomes" id="UP000500767">
    <property type="component" value="Chromosome"/>
</dbReference>
<dbReference type="RefSeq" id="WP_171835296.1">
    <property type="nucleotide sequence ID" value="NZ_CP053708.1"/>
</dbReference>
<keyword evidence="1" id="KW-1133">Transmembrane helix</keyword>
<evidence type="ECO:0000313" key="2">
    <source>
        <dbReference type="EMBL" id="QKE91677.1"/>
    </source>
</evidence>
<dbReference type="AlphaFoldDB" id="A0A6M8HU31"/>
<accession>A0A6M8HU31</accession>
<dbReference type="InterPro" id="IPR025737">
    <property type="entry name" value="FApF"/>
</dbReference>
<keyword evidence="1" id="KW-0812">Transmembrane</keyword>
<protein>
    <submittedName>
        <fullName evidence="2">Transporter</fullName>
    </submittedName>
</protein>
<feature type="transmembrane region" description="Helical" evidence="1">
    <location>
        <begin position="21"/>
        <end position="43"/>
    </location>
</feature>
<sequence length="310" mass="32648">MTAPDDQDRSRYRKAGPSARIGFGAGLLAMSAFVPVIDGPAWAGDSSGYTLFNPTPDSKLRGMSTDRPGAAASPFTVDAGHVQVETGLWSYSWDHWTPDASLTRSQMLFSTNVKLGLNDWADLDVIIPASNSLVTRTPAGPGQSSRMSGQGFGDVQIGAKVNVFGNDAGETEGLGLLGYVKVPTAASGLGNGTVEFTLLAPFTFGLPAGFSATVQPEVGLLRNDQKQGYHGDYQLAVEIGHPVFGTDTLTGQVGLTLDREGDHNSAEQDTIAPALQWLITPALQVDGGVTIGIARAATDWNPYVGLSFRY</sequence>
<name>A0A6M8HU31_9PROT</name>
<organism evidence="2 3">
    <name type="scientific">Lichenicola cladoniae</name>
    <dbReference type="NCBI Taxonomy" id="1484109"/>
    <lineage>
        <taxon>Bacteria</taxon>
        <taxon>Pseudomonadati</taxon>
        <taxon>Pseudomonadota</taxon>
        <taxon>Alphaproteobacteria</taxon>
        <taxon>Acetobacterales</taxon>
        <taxon>Acetobacteraceae</taxon>
        <taxon>Lichenicola</taxon>
    </lineage>
</organism>
<dbReference type="Pfam" id="PF13557">
    <property type="entry name" value="Phenol_MetA_deg"/>
    <property type="match status" value="1"/>
</dbReference>
<dbReference type="KEGG" id="lck:HN018_18035"/>
<keyword evidence="1" id="KW-0472">Membrane</keyword>
<dbReference type="EMBL" id="CP053708">
    <property type="protein sequence ID" value="QKE91677.1"/>
    <property type="molecule type" value="Genomic_DNA"/>
</dbReference>